<dbReference type="STRING" id="619805.SAMN05660477_00468"/>
<organism evidence="2 3">
    <name type="scientific">Soonwooa buanensis</name>
    <dbReference type="NCBI Taxonomy" id="619805"/>
    <lineage>
        <taxon>Bacteria</taxon>
        <taxon>Pseudomonadati</taxon>
        <taxon>Bacteroidota</taxon>
        <taxon>Flavobacteriia</taxon>
        <taxon>Flavobacteriales</taxon>
        <taxon>Weeksellaceae</taxon>
        <taxon>Chryseobacterium group</taxon>
        <taxon>Soonwooa</taxon>
    </lineage>
</organism>
<evidence type="ECO:0000313" key="2">
    <source>
        <dbReference type="EMBL" id="SKB64559.1"/>
    </source>
</evidence>
<dbReference type="Pfam" id="PF01935">
    <property type="entry name" value="DUF87"/>
    <property type="match status" value="1"/>
</dbReference>
<feature type="domain" description="Helicase HerA central" evidence="1">
    <location>
        <begin position="144"/>
        <end position="334"/>
    </location>
</feature>
<dbReference type="OrthoDB" id="9806951at2"/>
<gene>
    <name evidence="2" type="ORF">SAMN05660477_00468</name>
</gene>
<keyword evidence="3" id="KW-1185">Reference proteome</keyword>
<dbReference type="InterPro" id="IPR002789">
    <property type="entry name" value="HerA_central"/>
</dbReference>
<dbReference type="AlphaFoldDB" id="A0A1T5CYU8"/>
<dbReference type="SUPFAM" id="SSF52540">
    <property type="entry name" value="P-loop containing nucleoside triphosphate hydrolases"/>
    <property type="match status" value="1"/>
</dbReference>
<evidence type="ECO:0000313" key="3">
    <source>
        <dbReference type="Proteomes" id="UP000191112"/>
    </source>
</evidence>
<proteinExistence type="predicted"/>
<dbReference type="PANTHER" id="PTHR42957:SF2">
    <property type="entry name" value="HELICASE HERA CENTRAL DOMAIN-CONTAINING PROTEIN"/>
    <property type="match status" value="1"/>
</dbReference>
<sequence length="658" mass="75947">MEDNSVCYIDVLRVGIVFSVRGRSVEILVDKTKNVPQLLFDGELIRNVSVGSYIKINKGFERIIGIIESETIKEDKLFEIENNYNQEKEKIQRVLQVKIIGYLENNSFEQGVKELPLIDNVCYILTKKEYDQVHAFIKNGDTPITIGTLASEKSKEISLGVNSLFASHIGIFGNTGSGKSYSLASLYHSLFKKYQNNSEFKKNAKFLLIDFNGEYINEDINSDEEDITIFNINKARFNLSTDSEDTLNKLPISSETINDHTFWSILLQATEKTQMPFIQSALSSFYLKDKLKSEEGLKDSIKSTLKLITTSITPNQEKNLVETFLDELQKFGLDLIITGIDTLKSYYSENLNFFAAKEDRRYYCIIDGQTYNSNKDDGFYENVISNKVDEYLKIKFKEFEANELSKIKLIFNFHYYYVIQKGYYHKEHIGHIIGRLDNRLKDLNKLVKIDPEPLFDRTLSIISLKNVNVQMRKLIPLLICHQVYREKKKNNRKEEYLNIIIDEAHNILSTNSVRESETWKDYRLETFEEIIKEGRKFGTFLTLASQRPSDISATIISQLHNYFLHRLINNKDIEAVEKTVSYLDKVSFESLPILPTGTCIVAGLAAKLPVVVKMNPLKKEFQPNSQTIKLTDFWGNIEVINFQEYEESGTVKDDDIPF</sequence>
<dbReference type="PANTHER" id="PTHR42957">
    <property type="entry name" value="HELICASE MJ1565-RELATED"/>
    <property type="match status" value="1"/>
</dbReference>
<accession>A0A1T5CYU8</accession>
<dbReference type="RefSeq" id="WP_079665750.1">
    <property type="nucleotide sequence ID" value="NZ_FUYZ01000001.1"/>
</dbReference>
<dbReference type="Proteomes" id="UP000191112">
    <property type="component" value="Unassembled WGS sequence"/>
</dbReference>
<evidence type="ECO:0000259" key="1">
    <source>
        <dbReference type="Pfam" id="PF01935"/>
    </source>
</evidence>
<dbReference type="Gene3D" id="3.40.50.300">
    <property type="entry name" value="P-loop containing nucleotide triphosphate hydrolases"/>
    <property type="match status" value="2"/>
</dbReference>
<name>A0A1T5CYU8_9FLAO</name>
<dbReference type="InterPro" id="IPR027417">
    <property type="entry name" value="P-loop_NTPase"/>
</dbReference>
<protein>
    <recommendedName>
        <fullName evidence="1">Helicase HerA central domain-containing protein</fullName>
    </recommendedName>
</protein>
<dbReference type="InterPro" id="IPR008571">
    <property type="entry name" value="HerA-like"/>
</dbReference>
<dbReference type="EMBL" id="FUYZ01000001">
    <property type="protein sequence ID" value="SKB64559.1"/>
    <property type="molecule type" value="Genomic_DNA"/>
</dbReference>
<reference evidence="2 3" key="1">
    <citation type="submission" date="2017-02" db="EMBL/GenBank/DDBJ databases">
        <authorList>
            <person name="Peterson S.W."/>
        </authorList>
    </citation>
    <scope>NUCLEOTIDE SEQUENCE [LARGE SCALE GENOMIC DNA]</scope>
    <source>
        <strain evidence="2 3">DSM 22323</strain>
    </source>
</reference>